<comment type="caution">
    <text evidence="1">The sequence shown here is derived from an EMBL/GenBank/DDBJ whole genome shotgun (WGS) entry which is preliminary data.</text>
</comment>
<dbReference type="InterPro" id="IPR043129">
    <property type="entry name" value="ATPase_NBD"/>
</dbReference>
<dbReference type="CDD" id="cd10170">
    <property type="entry name" value="ASKHA_NBD_HSP70"/>
    <property type="match status" value="1"/>
</dbReference>
<dbReference type="AlphaFoldDB" id="A0A2G8SLI5"/>
<reference evidence="1 2" key="1">
    <citation type="journal article" date="2015" name="Sci. Rep.">
        <title>Chromosome-level genome map provides insights into diverse defense mechanisms in the medicinal fungus Ganoderma sinense.</title>
        <authorList>
            <person name="Zhu Y."/>
            <person name="Xu J."/>
            <person name="Sun C."/>
            <person name="Zhou S."/>
            <person name="Xu H."/>
            <person name="Nelson D.R."/>
            <person name="Qian J."/>
            <person name="Song J."/>
            <person name="Luo H."/>
            <person name="Xiang L."/>
            <person name="Li Y."/>
            <person name="Xu Z."/>
            <person name="Ji A."/>
            <person name="Wang L."/>
            <person name="Lu S."/>
            <person name="Hayward A."/>
            <person name="Sun W."/>
            <person name="Li X."/>
            <person name="Schwartz D.C."/>
            <person name="Wang Y."/>
            <person name="Chen S."/>
        </authorList>
    </citation>
    <scope>NUCLEOTIDE SEQUENCE [LARGE SCALE GENOMIC DNA]</scope>
    <source>
        <strain evidence="1 2">ZZ0214-1</strain>
    </source>
</reference>
<dbReference type="Gene3D" id="3.90.640.10">
    <property type="entry name" value="Actin, Chain A, domain 4"/>
    <property type="match status" value="1"/>
</dbReference>
<evidence type="ECO:0000313" key="1">
    <source>
        <dbReference type="EMBL" id="PIL34612.1"/>
    </source>
</evidence>
<dbReference type="STRING" id="1077348.A0A2G8SLI5"/>
<accession>A0A2G8SLI5</accession>
<evidence type="ECO:0000313" key="2">
    <source>
        <dbReference type="Proteomes" id="UP000230002"/>
    </source>
</evidence>
<proteinExistence type="predicted"/>
<dbReference type="PANTHER" id="PTHR14187">
    <property type="entry name" value="ALPHA KINASE/ELONGATION FACTOR 2 KINASE"/>
    <property type="match status" value="1"/>
</dbReference>
<dbReference type="EMBL" id="AYKW01000005">
    <property type="protein sequence ID" value="PIL34612.1"/>
    <property type="molecule type" value="Genomic_DNA"/>
</dbReference>
<dbReference type="Proteomes" id="UP000230002">
    <property type="component" value="Unassembled WGS sequence"/>
</dbReference>
<dbReference type="SUPFAM" id="SSF53067">
    <property type="entry name" value="Actin-like ATPase domain"/>
    <property type="match status" value="2"/>
</dbReference>
<dbReference type="PANTHER" id="PTHR14187:SF5">
    <property type="entry name" value="HEAT SHOCK 70 KDA PROTEIN 12A"/>
    <property type="match status" value="1"/>
</dbReference>
<name>A0A2G8SLI5_9APHY</name>
<dbReference type="OrthoDB" id="2963168at2759"/>
<dbReference type="Gene3D" id="3.30.420.40">
    <property type="match status" value="2"/>
</dbReference>
<sequence length="598" mass="66156">MSSQVYRGPVRKLVVGIDIGTTFSGASYIILDPGEVPRIHDITCYPGQENEAGHYRIPSILYYRPDGTLHSVGAEAAKPEMDFVAEDEDLTFVEWFKLHLRPERLDSDALSSRDLPPLPPNKTVVAVFADFLGYLFAFIGRYIRERHGGGESLWNSVKDHIEFILGHPNGWEGLQQSKMRQAAVVAGLIPDTSEGHSRVHFVTEGEASLNFCINNGLTNDTMRDGKSVIIIDAGGGTVDISSYRFLSTSPISVEEITSPACILQGSTRVNVRLSGFLKRHLASSVFGNEEDIKIILKTFEKETKPMFEDESAQSYVKFGKRKDNDPAVNIRRGQLTLSGSEMTSFFRPAVVSILRAIGRQRDGASAALSTAFLVGGFAASPWLYSTLKKELESSGVTLYRPDSHTSKAVANGAISFYLDHLVSSRVMKMTYGAKTAIPYCIGNLEHISRYRQKIVRPSGRIVLPNAFAVILQKGTRVREKEEMSRSFYQEAPSSSKLNSISSAVTVYPEADAPNWVDVKPELFTTLCTISADTSQVCRTPMEGANGVYYVQNFDIVLLCGLTEMQAQLRWVENGIERRGPAKIIYDDDLQMPQKSTCS</sequence>
<keyword evidence="2" id="KW-1185">Reference proteome</keyword>
<gene>
    <name evidence="1" type="ORF">GSI_03391</name>
</gene>
<organism evidence="1 2">
    <name type="scientific">Ganoderma sinense ZZ0214-1</name>
    <dbReference type="NCBI Taxonomy" id="1077348"/>
    <lineage>
        <taxon>Eukaryota</taxon>
        <taxon>Fungi</taxon>
        <taxon>Dikarya</taxon>
        <taxon>Basidiomycota</taxon>
        <taxon>Agaricomycotina</taxon>
        <taxon>Agaricomycetes</taxon>
        <taxon>Polyporales</taxon>
        <taxon>Polyporaceae</taxon>
        <taxon>Ganoderma</taxon>
    </lineage>
</organism>
<protein>
    <submittedName>
        <fullName evidence="1">Uncharacterized protein</fullName>
    </submittedName>
</protein>